<dbReference type="EMBL" id="CM055098">
    <property type="protein sequence ID" value="KAJ7548681.1"/>
    <property type="molecule type" value="Genomic_DNA"/>
</dbReference>
<proteinExistence type="predicted"/>
<reference evidence="2" key="1">
    <citation type="journal article" date="2024" name="Proc. Natl. Acad. Sci. U.S.A.">
        <title>Extraordinary preservation of gene collinearity over three hundred million years revealed in homosporous lycophytes.</title>
        <authorList>
            <person name="Li C."/>
            <person name="Wickell D."/>
            <person name="Kuo L.Y."/>
            <person name="Chen X."/>
            <person name="Nie B."/>
            <person name="Liao X."/>
            <person name="Peng D."/>
            <person name="Ji J."/>
            <person name="Jenkins J."/>
            <person name="Williams M."/>
            <person name="Shu S."/>
            <person name="Plott C."/>
            <person name="Barry K."/>
            <person name="Rajasekar S."/>
            <person name="Grimwood J."/>
            <person name="Han X."/>
            <person name="Sun S."/>
            <person name="Hou Z."/>
            <person name="He W."/>
            <person name="Dai G."/>
            <person name="Sun C."/>
            <person name="Schmutz J."/>
            <person name="Leebens-Mack J.H."/>
            <person name="Li F.W."/>
            <person name="Wang L."/>
        </authorList>
    </citation>
    <scope>NUCLEOTIDE SEQUENCE [LARGE SCALE GENOMIC DNA]</scope>
    <source>
        <strain evidence="2">cv. PW_Plant_1</strain>
    </source>
</reference>
<keyword evidence="2" id="KW-1185">Reference proteome</keyword>
<organism evidence="1 2">
    <name type="scientific">Diphasiastrum complanatum</name>
    <name type="common">Issler's clubmoss</name>
    <name type="synonym">Lycopodium complanatum</name>
    <dbReference type="NCBI Taxonomy" id="34168"/>
    <lineage>
        <taxon>Eukaryota</taxon>
        <taxon>Viridiplantae</taxon>
        <taxon>Streptophyta</taxon>
        <taxon>Embryophyta</taxon>
        <taxon>Tracheophyta</taxon>
        <taxon>Lycopodiopsida</taxon>
        <taxon>Lycopodiales</taxon>
        <taxon>Lycopodiaceae</taxon>
        <taxon>Lycopodioideae</taxon>
        <taxon>Diphasiastrum</taxon>
    </lineage>
</organism>
<protein>
    <submittedName>
        <fullName evidence="1">Uncharacterized protein</fullName>
    </submittedName>
</protein>
<evidence type="ECO:0000313" key="1">
    <source>
        <dbReference type="EMBL" id="KAJ7548681.1"/>
    </source>
</evidence>
<sequence>MNQRASLSTSNGLTRYHSAPSFLLATLAEFHEGDTFHIPSDPNLRAQALLGTLFSDDFAPAWPQQQHDIRLPTLGTSSQMLQPYPVPVPGEAQNQLGSEIFDSSNIAQELPASVSAPCKGGQSSEQTPSCDSMEFGGSNTICRDNFGSASISWNRHEVLNNHPLLINSTPSCLQSLSQMTAAVPSSWLPATPPKSGLLRHSSSPATFLNQLSGEFRAGGKEERHKLRNRMIPSLTRSYELPESCLRFESSDENDEEPPGQNPLFRKRYRSDNLHQGNDCVGQIPTAENKSLTKPALRRVTAMQHNSMSSSCQAWICNPSTQHLGETSENSNK</sequence>
<gene>
    <name evidence="1" type="ORF">O6H91_07G022100</name>
</gene>
<evidence type="ECO:0000313" key="2">
    <source>
        <dbReference type="Proteomes" id="UP001162992"/>
    </source>
</evidence>
<comment type="caution">
    <text evidence="1">The sequence shown here is derived from an EMBL/GenBank/DDBJ whole genome shotgun (WGS) entry which is preliminary data.</text>
</comment>
<name>A0ACC2D330_DIPCM</name>
<dbReference type="Proteomes" id="UP001162992">
    <property type="component" value="Chromosome 7"/>
</dbReference>
<accession>A0ACC2D330</accession>